<feature type="transmembrane region" description="Helical" evidence="12">
    <location>
        <begin position="109"/>
        <end position="130"/>
    </location>
</feature>
<protein>
    <recommendedName>
        <fullName evidence="3">vitamin-K-epoxide reductase (warfarin-sensitive)</fullName>
        <ecNumber evidence="3">1.17.4.4</ecNumber>
    </recommendedName>
</protein>
<comment type="similarity">
    <text evidence="2">Belongs to the VKOR family.</text>
</comment>
<keyword evidence="11" id="KW-0676">Redox-active center</keyword>
<evidence type="ECO:0000259" key="13">
    <source>
        <dbReference type="SMART" id="SM00756"/>
    </source>
</evidence>
<comment type="subcellular location">
    <subcellularLocation>
        <location evidence="1">Endoplasmic reticulum membrane</location>
        <topology evidence="1">Multi-pass membrane protein</topology>
    </subcellularLocation>
</comment>
<dbReference type="SMART" id="SM00756">
    <property type="entry name" value="VKc"/>
    <property type="match status" value="1"/>
</dbReference>
<gene>
    <name evidence="14" type="ORF">CHS0354_011271</name>
</gene>
<dbReference type="InterPro" id="IPR012932">
    <property type="entry name" value="VKOR"/>
</dbReference>
<keyword evidence="7 12" id="KW-1133">Transmembrane helix</keyword>
<evidence type="ECO:0000313" key="14">
    <source>
        <dbReference type="EMBL" id="KAK3576593.1"/>
    </source>
</evidence>
<dbReference type="Pfam" id="PF07884">
    <property type="entry name" value="VKOR"/>
    <property type="match status" value="1"/>
</dbReference>
<evidence type="ECO:0000256" key="12">
    <source>
        <dbReference type="SAM" id="Phobius"/>
    </source>
</evidence>
<evidence type="ECO:0000256" key="1">
    <source>
        <dbReference type="ARBA" id="ARBA00004477"/>
    </source>
</evidence>
<dbReference type="AlphaFoldDB" id="A0AAE0RN43"/>
<dbReference type="GO" id="GO:0005789">
    <property type="term" value="C:endoplasmic reticulum membrane"/>
    <property type="evidence" value="ECO:0007669"/>
    <property type="project" value="UniProtKB-SubCell"/>
</dbReference>
<evidence type="ECO:0000313" key="15">
    <source>
        <dbReference type="Proteomes" id="UP001195483"/>
    </source>
</evidence>
<keyword evidence="15" id="KW-1185">Reference proteome</keyword>
<keyword evidence="4 12" id="KW-0812">Transmembrane</keyword>
<evidence type="ECO:0000256" key="3">
    <source>
        <dbReference type="ARBA" id="ARBA00012278"/>
    </source>
</evidence>
<keyword evidence="9 12" id="KW-0472">Membrane</keyword>
<accession>A0AAE0RN43</accession>
<evidence type="ECO:0000256" key="9">
    <source>
        <dbReference type="ARBA" id="ARBA00023136"/>
    </source>
</evidence>
<evidence type="ECO:0000256" key="4">
    <source>
        <dbReference type="ARBA" id="ARBA00022692"/>
    </source>
</evidence>
<evidence type="ECO:0000256" key="10">
    <source>
        <dbReference type="ARBA" id="ARBA00023157"/>
    </source>
</evidence>
<dbReference type="Proteomes" id="UP001195483">
    <property type="component" value="Unassembled WGS sequence"/>
</dbReference>
<evidence type="ECO:0000256" key="8">
    <source>
        <dbReference type="ARBA" id="ARBA00023002"/>
    </source>
</evidence>
<keyword evidence="8" id="KW-0560">Oxidoreductase</keyword>
<evidence type="ECO:0000256" key="2">
    <source>
        <dbReference type="ARBA" id="ARBA00006214"/>
    </source>
</evidence>
<reference evidence="14" key="3">
    <citation type="submission" date="2023-05" db="EMBL/GenBank/DDBJ databases">
        <authorList>
            <person name="Smith C.H."/>
        </authorList>
    </citation>
    <scope>NUCLEOTIDE SEQUENCE</scope>
    <source>
        <strain evidence="14">CHS0354</strain>
        <tissue evidence="14">Mantle</tissue>
    </source>
</reference>
<dbReference type="GO" id="GO:0042373">
    <property type="term" value="P:vitamin K metabolic process"/>
    <property type="evidence" value="ECO:0007669"/>
    <property type="project" value="InterPro"/>
</dbReference>
<name>A0AAE0RN43_9BIVA</name>
<evidence type="ECO:0000256" key="7">
    <source>
        <dbReference type="ARBA" id="ARBA00022989"/>
    </source>
</evidence>
<feature type="domain" description="Vitamin K epoxide reductase" evidence="13">
    <location>
        <begin position="11"/>
        <end position="158"/>
    </location>
</feature>
<sequence>MDAETGYIFINNTVDRMLFNIFGVIVSLYSLNIEWKKEHNPMYKAYCDINEHMSCSRVLTSEYARGFGLVSILFGKNSALNIRNCTLGLFFYLFQIILGFNTSTTVASILYYSSALSIAGCVYLAFILFFVLKDVCIVCITTYFINGAILYLNYSLKVAAQKGL</sequence>
<dbReference type="InterPro" id="IPR042406">
    <property type="entry name" value="VKORC1/VKORC1L1"/>
</dbReference>
<dbReference type="Gene3D" id="1.20.1440.130">
    <property type="entry name" value="VKOR domain"/>
    <property type="match status" value="1"/>
</dbReference>
<dbReference type="GO" id="GO:0048038">
    <property type="term" value="F:quinone binding"/>
    <property type="evidence" value="ECO:0007669"/>
    <property type="project" value="UniProtKB-KW"/>
</dbReference>
<feature type="transmembrane region" description="Helical" evidence="12">
    <location>
        <begin position="135"/>
        <end position="154"/>
    </location>
</feature>
<dbReference type="GO" id="GO:0047057">
    <property type="term" value="F:vitamin-K-epoxide reductase (warfarin-sensitive) activity"/>
    <property type="evidence" value="ECO:0007669"/>
    <property type="project" value="UniProtKB-EC"/>
</dbReference>
<proteinExistence type="inferred from homology"/>
<evidence type="ECO:0000256" key="5">
    <source>
        <dbReference type="ARBA" id="ARBA00022719"/>
    </source>
</evidence>
<reference evidence="14" key="2">
    <citation type="journal article" date="2021" name="Genome Biol. Evol.">
        <title>Developing a high-quality reference genome for a parasitic bivalve with doubly uniparental inheritance (Bivalvia: Unionida).</title>
        <authorList>
            <person name="Smith C.H."/>
        </authorList>
    </citation>
    <scope>NUCLEOTIDE SEQUENCE</scope>
    <source>
        <strain evidence="14">CHS0354</strain>
        <tissue evidence="14">Mantle</tissue>
    </source>
</reference>
<dbReference type="PANTHER" id="PTHR14519">
    <property type="entry name" value="VITAMIN K EPOXIDE REDUCTASE COMPLEX, SUBUNIT 1"/>
    <property type="match status" value="1"/>
</dbReference>
<keyword evidence="6" id="KW-0256">Endoplasmic reticulum</keyword>
<dbReference type="CDD" id="cd12917">
    <property type="entry name" value="VKOR_euk"/>
    <property type="match status" value="1"/>
</dbReference>
<dbReference type="InterPro" id="IPR038354">
    <property type="entry name" value="VKOR_sf"/>
</dbReference>
<keyword evidence="10" id="KW-1015">Disulfide bond</keyword>
<dbReference type="EC" id="1.17.4.4" evidence="3"/>
<reference evidence="14" key="1">
    <citation type="journal article" date="2021" name="Genome Biol. Evol.">
        <title>A High-Quality Reference Genome for a Parasitic Bivalve with Doubly Uniparental Inheritance (Bivalvia: Unionida).</title>
        <authorList>
            <person name="Smith C.H."/>
        </authorList>
    </citation>
    <scope>NUCLEOTIDE SEQUENCE</scope>
    <source>
        <strain evidence="14">CHS0354</strain>
    </source>
</reference>
<dbReference type="PANTHER" id="PTHR14519:SF5">
    <property type="entry name" value="VITAMIN K EPOXIDE REDUCTASE COMPLEX SUBUNIT 1-LIKE PROTEIN 1"/>
    <property type="match status" value="1"/>
</dbReference>
<comment type="caution">
    <text evidence="14">The sequence shown here is derived from an EMBL/GenBank/DDBJ whole genome shotgun (WGS) entry which is preliminary data.</text>
</comment>
<feature type="transmembrane region" description="Helical" evidence="12">
    <location>
        <begin position="85"/>
        <end position="103"/>
    </location>
</feature>
<dbReference type="EMBL" id="JAEAOA010000697">
    <property type="protein sequence ID" value="KAK3576593.1"/>
    <property type="molecule type" value="Genomic_DNA"/>
</dbReference>
<feature type="transmembrane region" description="Helical" evidence="12">
    <location>
        <begin position="17"/>
        <end position="35"/>
    </location>
</feature>
<keyword evidence="5" id="KW-0874">Quinone</keyword>
<evidence type="ECO:0000256" key="6">
    <source>
        <dbReference type="ARBA" id="ARBA00022824"/>
    </source>
</evidence>
<organism evidence="14 15">
    <name type="scientific">Potamilus streckersoni</name>
    <dbReference type="NCBI Taxonomy" id="2493646"/>
    <lineage>
        <taxon>Eukaryota</taxon>
        <taxon>Metazoa</taxon>
        <taxon>Spiralia</taxon>
        <taxon>Lophotrochozoa</taxon>
        <taxon>Mollusca</taxon>
        <taxon>Bivalvia</taxon>
        <taxon>Autobranchia</taxon>
        <taxon>Heteroconchia</taxon>
        <taxon>Palaeoheterodonta</taxon>
        <taxon>Unionida</taxon>
        <taxon>Unionoidea</taxon>
        <taxon>Unionidae</taxon>
        <taxon>Ambleminae</taxon>
        <taxon>Lampsilini</taxon>
        <taxon>Potamilus</taxon>
    </lineage>
</organism>
<evidence type="ECO:0000256" key="11">
    <source>
        <dbReference type="ARBA" id="ARBA00023284"/>
    </source>
</evidence>